<dbReference type="OrthoDB" id="4092725at2759"/>
<reference evidence="1 2" key="1">
    <citation type="journal article" date="2011" name="Proc. Natl. Acad. Sci. U.S.A.">
        <title>Comparative genomics of xylose-fermenting fungi for enhanced biofuel production.</title>
        <authorList>
            <person name="Wohlbach D.J."/>
            <person name="Kuo A."/>
            <person name="Sato T.K."/>
            <person name="Potts K.M."/>
            <person name="Salamov A.A."/>
            <person name="LaButti K.M."/>
            <person name="Sun H."/>
            <person name="Clum A."/>
            <person name="Pangilinan J.L."/>
            <person name="Lindquist E.A."/>
            <person name="Lucas S."/>
            <person name="Lapidus A."/>
            <person name="Jin M."/>
            <person name="Gunawan C."/>
            <person name="Balan V."/>
            <person name="Dale B.E."/>
            <person name="Jeffries T.W."/>
            <person name="Zinkel R."/>
            <person name="Barry K.W."/>
            <person name="Grigoriev I.V."/>
            <person name="Gasch A.P."/>
        </authorList>
    </citation>
    <scope>NUCLEOTIDE SEQUENCE [LARGE SCALE GENOMIC DNA]</scope>
    <source>
        <strain evidence="2">ATCC 10573 / BCRC 21748 / CBS 615 / JCM 9827 / NBRC 10315 / NRRL Y-1498 / VKM Y-70</strain>
    </source>
</reference>
<evidence type="ECO:0000313" key="1">
    <source>
        <dbReference type="EMBL" id="EGV65347.1"/>
    </source>
</evidence>
<evidence type="ECO:0000313" key="2">
    <source>
        <dbReference type="Proteomes" id="UP000000707"/>
    </source>
</evidence>
<name>G3B093_CANTC</name>
<sequence>MDPNCEEIQLEDDYVLILHLGSSDSAIIHQRFSHVVLIYMLSTVHSNDLPYFVVQTLLDYLLYADLHPYQYEELDEQIPIEVIQVSSGSGNSYEAVAEMCSEGFNRFSNNIFNVTAKYSKVAKSQVSPQPHRFYFEVLDTGTPKTEELPAGIPNDSVFQLVLPADSMLNNETTGKFEAFFDDIYASLASELPVSIHPSNNVNIRLGALLKHSVLRNINKILDRLAQNPHHPAQKPILANVRGFISQLQQYPVPWKRLHQETTNTLKSTCL</sequence>
<dbReference type="HOGENOM" id="CLU_1030572_0_0_1"/>
<keyword evidence="2" id="KW-1185">Reference proteome</keyword>
<protein>
    <submittedName>
        <fullName evidence="1">Uncharacterized protein</fullName>
    </submittedName>
</protein>
<gene>
    <name evidence="1" type="ORF">CANTEDRAFT_92567</name>
</gene>
<accession>G3B093</accession>
<organism evidence="2">
    <name type="scientific">Candida tenuis (strain ATCC 10573 / BCRC 21748 / CBS 615 / JCM 9827 / NBRC 10315 / NRRL Y-1498 / VKM Y-70)</name>
    <name type="common">Yeast</name>
    <name type="synonym">Yamadazyma tenuis</name>
    <dbReference type="NCBI Taxonomy" id="590646"/>
    <lineage>
        <taxon>Eukaryota</taxon>
        <taxon>Fungi</taxon>
        <taxon>Dikarya</taxon>
        <taxon>Ascomycota</taxon>
        <taxon>Saccharomycotina</taxon>
        <taxon>Pichiomycetes</taxon>
        <taxon>Debaryomycetaceae</taxon>
        <taxon>Yamadazyma</taxon>
    </lineage>
</organism>
<dbReference type="EMBL" id="GL996514">
    <property type="protein sequence ID" value="EGV65347.1"/>
    <property type="molecule type" value="Genomic_DNA"/>
</dbReference>
<proteinExistence type="predicted"/>
<dbReference type="Proteomes" id="UP000000707">
    <property type="component" value="Unassembled WGS sequence"/>
</dbReference>
<dbReference type="AlphaFoldDB" id="G3B093"/>
<dbReference type="KEGG" id="cten:18250205"/>
<dbReference type="GeneID" id="18250205"/>